<dbReference type="KEGG" id="sand:H3309_07610"/>
<keyword evidence="2" id="KW-1185">Reference proteome</keyword>
<proteinExistence type="predicted"/>
<evidence type="ECO:0000313" key="1">
    <source>
        <dbReference type="EMBL" id="QMW24308.1"/>
    </source>
</evidence>
<dbReference type="GO" id="GO:0006744">
    <property type="term" value="P:ubiquinone biosynthetic process"/>
    <property type="evidence" value="ECO:0007669"/>
    <property type="project" value="InterPro"/>
</dbReference>
<dbReference type="Pfam" id="PF05019">
    <property type="entry name" value="Coq4"/>
    <property type="match status" value="1"/>
</dbReference>
<name>A0A7G5ILR6_9SPHN</name>
<gene>
    <name evidence="1" type="ORF">H3309_07610</name>
</gene>
<organism evidence="1 2">
    <name type="scientific">Sandaracinobacteroides saxicola</name>
    <dbReference type="NCBI Taxonomy" id="2759707"/>
    <lineage>
        <taxon>Bacteria</taxon>
        <taxon>Pseudomonadati</taxon>
        <taxon>Pseudomonadota</taxon>
        <taxon>Alphaproteobacteria</taxon>
        <taxon>Sphingomonadales</taxon>
        <taxon>Sphingosinicellaceae</taxon>
        <taxon>Sandaracinobacteroides</taxon>
    </lineage>
</organism>
<dbReference type="PANTHER" id="PTHR12922:SF7">
    <property type="entry name" value="UBIQUINONE BIOSYNTHESIS PROTEIN COQ4 HOMOLOG, MITOCHONDRIAL"/>
    <property type="match status" value="1"/>
</dbReference>
<dbReference type="PANTHER" id="PTHR12922">
    <property type="entry name" value="UBIQUINONE BIOSYNTHESIS PROTEIN"/>
    <property type="match status" value="1"/>
</dbReference>
<dbReference type="EMBL" id="CP059851">
    <property type="protein sequence ID" value="QMW24308.1"/>
    <property type="molecule type" value="Genomic_DNA"/>
</dbReference>
<evidence type="ECO:0008006" key="3">
    <source>
        <dbReference type="Google" id="ProtNLM"/>
    </source>
</evidence>
<protein>
    <recommendedName>
        <fullName evidence="3">Ubiquinone biosynthesis protein</fullName>
    </recommendedName>
</protein>
<sequence>MAAIDPAFGEKFLRSVGDFYAHGVHLLFNEWWETAPQAAIDAYVTAIEDHPDHGPLARAGFMAEPFSLGLVADCAVGTLGAAWREHMVANGLAEHLAVGYAALTDEFAASGKLSRMPAVIRYKVLRGYQTHDLHHVLTGYTTHPLHELALQAFQLAQMDYPYAAMTLSVVMGHATLVDPALIQPAMDAITDGWAFGRRARSIQFIDFERRIDEPLAALRAEYGLEREAPFVPLMPKAPALVAQELVVQERMRAA</sequence>
<accession>A0A7G5ILR6</accession>
<dbReference type="Proteomes" id="UP000515292">
    <property type="component" value="Chromosome"/>
</dbReference>
<evidence type="ECO:0000313" key="2">
    <source>
        <dbReference type="Proteomes" id="UP000515292"/>
    </source>
</evidence>
<dbReference type="InterPro" id="IPR007715">
    <property type="entry name" value="Coq4"/>
</dbReference>
<dbReference type="RefSeq" id="WP_182298156.1">
    <property type="nucleotide sequence ID" value="NZ_CP059851.1"/>
</dbReference>
<reference evidence="1 2" key="1">
    <citation type="submission" date="2020-07" db="EMBL/GenBank/DDBJ databases">
        <title>Complete genome sequence for Sandaracinobacter sp. M6.</title>
        <authorList>
            <person name="Tang Y."/>
            <person name="Liu Q."/>
            <person name="Guo Z."/>
            <person name="Lei P."/>
            <person name="Huang B."/>
        </authorList>
    </citation>
    <scope>NUCLEOTIDE SEQUENCE [LARGE SCALE GENOMIC DNA]</scope>
    <source>
        <strain evidence="1 2">M6</strain>
    </source>
</reference>
<dbReference type="AlphaFoldDB" id="A0A7G5ILR6"/>